<proteinExistence type="predicted"/>
<feature type="transmembrane region" description="Helical" evidence="5">
    <location>
        <begin position="418"/>
        <end position="437"/>
    </location>
</feature>
<dbReference type="Proteomes" id="UP000193863">
    <property type="component" value="Unassembled WGS sequence"/>
</dbReference>
<feature type="transmembrane region" description="Helical" evidence="5">
    <location>
        <begin position="89"/>
        <end position="109"/>
    </location>
</feature>
<dbReference type="PANTHER" id="PTHR43424:SF1">
    <property type="entry name" value="LOCUS PUTATIVE PROTEIN 1-RELATED"/>
    <property type="match status" value="1"/>
</dbReference>
<dbReference type="RefSeq" id="WP_084927854.1">
    <property type="nucleotide sequence ID" value="NZ_NCVG01000023.1"/>
</dbReference>
<dbReference type="GO" id="GO:0016020">
    <property type="term" value="C:membrane"/>
    <property type="evidence" value="ECO:0007669"/>
    <property type="project" value="UniProtKB-SubCell"/>
</dbReference>
<evidence type="ECO:0000256" key="4">
    <source>
        <dbReference type="ARBA" id="ARBA00023136"/>
    </source>
</evidence>
<protein>
    <submittedName>
        <fullName evidence="6">O-unit flippase</fullName>
    </submittedName>
</protein>
<keyword evidence="2 5" id="KW-0812">Transmembrane</keyword>
<feature type="transmembrane region" description="Helical" evidence="5">
    <location>
        <begin position="293"/>
        <end position="312"/>
    </location>
</feature>
<gene>
    <name evidence="6" type="ORF">B7699_07775</name>
</gene>
<sequence>MKNNQIRSIKYNFVMNLILTASNFLFPLITFPYVSRVLQVEANGILAYVTSIVSYFSLVASLGIPTYGIRAAATVRDDKRKLSKVVQELLIINIVLVGFVLIIYFIMLFTFPSMLVYRELFYINAIGIVLNVLGVNWFFQAIEQYDYITVRSIIFRIFSIVLMFIFVHQPSDYIIYGLILVFSSAGSNILNFKRLFKYITLKKQDKYEFVPHFKPILILFAQSLVISIYTNLDLIMLGSIKDSYEVGLYTAATKLKLILLSIVNSLGNVLLPRMSYYAKRNMKEQFERITAQAINFTLFISFPLAVFFTLNAKESLFLLAGEQYLGAVLSMQFLTIAVIPIGITGILGIQVLTPLEKEKYLLISVIVGAVIDLLLNFILISSYGSSGAAFATMIAEFAVLFVQIYYTRGLLFKIAHQIVGIRYLFTVSISVLGMILVKSLQLSYFWLLCVEGIIFFGSYAVILVLLKDDFIINFLENFYKKLKKF</sequence>
<dbReference type="InterPro" id="IPR002797">
    <property type="entry name" value="Polysacc_synth"/>
</dbReference>
<comment type="caution">
    <text evidence="6">The sequence shown here is derived from an EMBL/GenBank/DDBJ whole genome shotgun (WGS) entry which is preliminary data.</text>
</comment>
<comment type="subcellular location">
    <subcellularLocation>
        <location evidence="1">Membrane</location>
        <topology evidence="1">Multi-pass membrane protein</topology>
    </subcellularLocation>
</comment>
<dbReference type="InterPro" id="IPR052556">
    <property type="entry name" value="PolySynth_Transporter"/>
</dbReference>
<evidence type="ECO:0000313" key="7">
    <source>
        <dbReference type="Proteomes" id="UP000193863"/>
    </source>
</evidence>
<keyword evidence="4 5" id="KW-0472">Membrane</keyword>
<feature type="transmembrane region" description="Helical" evidence="5">
    <location>
        <begin position="252"/>
        <end position="272"/>
    </location>
</feature>
<feature type="transmembrane region" description="Helical" evidence="5">
    <location>
        <begin position="12"/>
        <end position="33"/>
    </location>
</feature>
<evidence type="ECO:0000256" key="1">
    <source>
        <dbReference type="ARBA" id="ARBA00004141"/>
    </source>
</evidence>
<evidence type="ECO:0000313" key="6">
    <source>
        <dbReference type="EMBL" id="ORO92418.1"/>
    </source>
</evidence>
<feature type="transmembrane region" description="Helical" evidence="5">
    <location>
        <begin position="386"/>
        <end position="406"/>
    </location>
</feature>
<feature type="transmembrane region" description="Helical" evidence="5">
    <location>
        <begin position="213"/>
        <end position="232"/>
    </location>
</feature>
<dbReference type="Pfam" id="PF01943">
    <property type="entry name" value="Polysacc_synt"/>
    <property type="match status" value="1"/>
</dbReference>
<feature type="transmembrane region" description="Helical" evidence="5">
    <location>
        <begin position="121"/>
        <end position="139"/>
    </location>
</feature>
<feature type="transmembrane region" description="Helical" evidence="5">
    <location>
        <begin position="148"/>
        <end position="167"/>
    </location>
</feature>
<feature type="transmembrane region" description="Helical" evidence="5">
    <location>
        <begin position="324"/>
        <end position="348"/>
    </location>
</feature>
<feature type="transmembrane region" description="Helical" evidence="5">
    <location>
        <begin position="173"/>
        <end position="192"/>
    </location>
</feature>
<feature type="transmembrane region" description="Helical" evidence="5">
    <location>
        <begin position="443"/>
        <end position="466"/>
    </location>
</feature>
<accession>A0A1X1JZ63</accession>
<feature type="transmembrane region" description="Helical" evidence="5">
    <location>
        <begin position="45"/>
        <end position="68"/>
    </location>
</feature>
<name>A0A1X1JZ63_STRMT</name>
<keyword evidence="3 5" id="KW-1133">Transmembrane helix</keyword>
<feature type="transmembrane region" description="Helical" evidence="5">
    <location>
        <begin position="360"/>
        <end position="380"/>
    </location>
</feature>
<evidence type="ECO:0000256" key="5">
    <source>
        <dbReference type="SAM" id="Phobius"/>
    </source>
</evidence>
<evidence type="ECO:0000256" key="3">
    <source>
        <dbReference type="ARBA" id="ARBA00022989"/>
    </source>
</evidence>
<dbReference type="AlphaFoldDB" id="A0A1X1JZ63"/>
<organism evidence="6 7">
    <name type="scientific">Streptococcus mitis</name>
    <dbReference type="NCBI Taxonomy" id="28037"/>
    <lineage>
        <taxon>Bacteria</taxon>
        <taxon>Bacillati</taxon>
        <taxon>Bacillota</taxon>
        <taxon>Bacilli</taxon>
        <taxon>Lactobacillales</taxon>
        <taxon>Streptococcaceae</taxon>
        <taxon>Streptococcus</taxon>
        <taxon>Streptococcus mitis group</taxon>
    </lineage>
</organism>
<dbReference type="EMBL" id="NCVG01000023">
    <property type="protein sequence ID" value="ORO92418.1"/>
    <property type="molecule type" value="Genomic_DNA"/>
</dbReference>
<evidence type="ECO:0000256" key="2">
    <source>
        <dbReference type="ARBA" id="ARBA00022692"/>
    </source>
</evidence>
<reference evidence="6 7" key="1">
    <citation type="journal article" date="2016" name="Eur. J. Clin. Microbiol. Infect. Dis.">
        <title>Whole genome sequencing as a tool for phylogenetic analysis of clinical strains of Mitis group streptococci.</title>
        <authorList>
            <person name="Rasmussen L.H."/>
            <person name="Dargis R."/>
            <person name="Hojholt K."/>
            <person name="Christensen J.J."/>
            <person name="Skovgaard O."/>
            <person name="Justesen U.S."/>
            <person name="Rosenvinge F.S."/>
            <person name="Moser C."/>
            <person name="Lukjancenko O."/>
            <person name="Rasmussen S."/>
            <person name="Nielsen X.C."/>
        </authorList>
    </citation>
    <scope>NUCLEOTIDE SEQUENCE [LARGE SCALE GENOMIC DNA]</scope>
    <source>
        <strain evidence="6 7">RH_43861_09</strain>
    </source>
</reference>
<dbReference type="PANTHER" id="PTHR43424">
    <property type="entry name" value="LOCUS PUTATIVE PROTEIN 1-RELATED"/>
    <property type="match status" value="1"/>
</dbReference>
<dbReference type="CDD" id="cd13128">
    <property type="entry name" value="MATE_Wzx_like"/>
    <property type="match status" value="1"/>
</dbReference>